<protein>
    <recommendedName>
        <fullName evidence="2">ShKT domain-containing protein</fullName>
    </recommendedName>
</protein>
<organism evidence="3 4">
    <name type="scientific">Mytilus coruscus</name>
    <name type="common">Sea mussel</name>
    <dbReference type="NCBI Taxonomy" id="42192"/>
    <lineage>
        <taxon>Eukaryota</taxon>
        <taxon>Metazoa</taxon>
        <taxon>Spiralia</taxon>
        <taxon>Lophotrochozoa</taxon>
        <taxon>Mollusca</taxon>
        <taxon>Bivalvia</taxon>
        <taxon>Autobranchia</taxon>
        <taxon>Pteriomorphia</taxon>
        <taxon>Mytilida</taxon>
        <taxon>Mytiloidea</taxon>
        <taxon>Mytilidae</taxon>
        <taxon>Mytilinae</taxon>
        <taxon>Mytilus</taxon>
    </lineage>
</organism>
<feature type="disulfide bond" evidence="1">
    <location>
        <begin position="129"/>
        <end position="142"/>
    </location>
</feature>
<comment type="caution">
    <text evidence="1">Lacks conserved residue(s) required for the propagation of feature annotation.</text>
</comment>
<dbReference type="OrthoDB" id="6203758at2759"/>
<dbReference type="Proteomes" id="UP000507470">
    <property type="component" value="Unassembled WGS sequence"/>
</dbReference>
<accession>A0A6J8A359</accession>
<dbReference type="InterPro" id="IPR003582">
    <property type="entry name" value="ShKT_dom"/>
</dbReference>
<sequence>MLKRDFDDSSELKGRLRISTSIDISLFLFYTALTCYKCDSVDQPAHCYQTANCQADEICMISTIFIMFTDLYDITESKVKWRPVLQPGLFCKSGITTSITSTTSSPTQPACQDSNLPICKNPKTISLVCRELDLRINCKKTCGLCRKYDLHEFFV</sequence>
<keyword evidence="4" id="KW-1185">Reference proteome</keyword>
<dbReference type="AlphaFoldDB" id="A0A6J8A359"/>
<evidence type="ECO:0000313" key="4">
    <source>
        <dbReference type="Proteomes" id="UP000507470"/>
    </source>
</evidence>
<evidence type="ECO:0000313" key="3">
    <source>
        <dbReference type="EMBL" id="CAC5360365.1"/>
    </source>
</evidence>
<feature type="domain" description="ShKT" evidence="2">
    <location>
        <begin position="111"/>
        <end position="145"/>
    </location>
</feature>
<gene>
    <name evidence="3" type="ORF">MCOR_2872</name>
</gene>
<evidence type="ECO:0000259" key="2">
    <source>
        <dbReference type="PROSITE" id="PS51670"/>
    </source>
</evidence>
<proteinExistence type="predicted"/>
<dbReference type="EMBL" id="CACVKT020000562">
    <property type="protein sequence ID" value="CAC5360365.1"/>
    <property type="molecule type" value="Genomic_DNA"/>
</dbReference>
<dbReference type="PROSITE" id="PS51670">
    <property type="entry name" value="SHKT"/>
    <property type="match status" value="1"/>
</dbReference>
<feature type="disulfide bond" evidence="1">
    <location>
        <begin position="111"/>
        <end position="145"/>
    </location>
</feature>
<name>A0A6J8A359_MYTCO</name>
<reference evidence="3 4" key="1">
    <citation type="submission" date="2020-06" db="EMBL/GenBank/DDBJ databases">
        <authorList>
            <person name="Li R."/>
            <person name="Bekaert M."/>
        </authorList>
    </citation>
    <scope>NUCLEOTIDE SEQUENCE [LARGE SCALE GENOMIC DNA]</scope>
    <source>
        <strain evidence="4">wild</strain>
    </source>
</reference>
<evidence type="ECO:0000256" key="1">
    <source>
        <dbReference type="PROSITE-ProRule" id="PRU01005"/>
    </source>
</evidence>
<keyword evidence="1" id="KW-1015">Disulfide bond</keyword>